<comment type="caution">
    <text evidence="3">The sequence shown here is derived from an EMBL/GenBank/DDBJ whole genome shotgun (WGS) entry which is preliminary data.</text>
</comment>
<name>A0AAE0MCD9_9PEZI</name>
<gene>
    <name evidence="3" type="ORF">B0H66DRAFT_164239</name>
</gene>
<dbReference type="Proteomes" id="UP001283341">
    <property type="component" value="Unassembled WGS sequence"/>
</dbReference>
<evidence type="ECO:0000256" key="2">
    <source>
        <dbReference type="SAM" id="Phobius"/>
    </source>
</evidence>
<dbReference type="PANTHER" id="PTHR37451:SF3">
    <property type="entry name" value="MARVEL DOMAIN-CONTAINING PROTEIN"/>
    <property type="match status" value="1"/>
</dbReference>
<sequence>MWDEFEFNPENVPALKLGFHIAQIVCALVLWILEIVVFRDKDTPITGGIGWTFGVCFLSIPAWIYLAGTPRFPRTRKLAQPHAMVAVDAIFAIIWLSAFSTQAAYNTAGLCKSVCGASKAIVAMGFFVLYVVTVSLFQHLLTPNLSLYSLFFCVTTFLSIYTLKYYQWNHRLPGYDKSALPDQNTIDPDKAAFSMAPHGEEAYAPVHMNDHDDHDHETPLAGPYSADTYGAPAARISPDPYGAPSSRISPDPYGGPSPGVGGGAGYGGASNAPENPFRQDNPFDDDTEYHPHVPSVAGGGRYAAPTTHDEYDADARFPSANYDRIEGR</sequence>
<reference evidence="3" key="2">
    <citation type="submission" date="2023-06" db="EMBL/GenBank/DDBJ databases">
        <authorList>
            <consortium name="Lawrence Berkeley National Laboratory"/>
            <person name="Haridas S."/>
            <person name="Hensen N."/>
            <person name="Bonometti L."/>
            <person name="Westerberg I."/>
            <person name="Brannstrom I.O."/>
            <person name="Guillou S."/>
            <person name="Cros-Aarteil S."/>
            <person name="Calhoun S."/>
            <person name="Kuo A."/>
            <person name="Mondo S."/>
            <person name="Pangilinan J."/>
            <person name="Riley R."/>
            <person name="Labutti K."/>
            <person name="Andreopoulos B."/>
            <person name="Lipzen A."/>
            <person name="Chen C."/>
            <person name="Yanf M."/>
            <person name="Daum C."/>
            <person name="Ng V."/>
            <person name="Clum A."/>
            <person name="Steindorff A."/>
            <person name="Ohm R."/>
            <person name="Martin F."/>
            <person name="Silar P."/>
            <person name="Natvig D."/>
            <person name="Lalanne C."/>
            <person name="Gautier V."/>
            <person name="Ament-Velasquez S.L."/>
            <person name="Kruys A."/>
            <person name="Hutchinson M.I."/>
            <person name="Powell A.J."/>
            <person name="Barry K."/>
            <person name="Miller A.N."/>
            <person name="Grigoriev I.V."/>
            <person name="Debuchy R."/>
            <person name="Gladieux P."/>
            <person name="Thoren M.H."/>
            <person name="Johannesson H."/>
        </authorList>
    </citation>
    <scope>NUCLEOTIDE SEQUENCE</scope>
    <source>
        <strain evidence="3">CBS 118394</strain>
    </source>
</reference>
<feature type="transmembrane region" description="Helical" evidence="2">
    <location>
        <begin position="120"/>
        <end position="141"/>
    </location>
</feature>
<organism evidence="3 4">
    <name type="scientific">Apodospora peruviana</name>
    <dbReference type="NCBI Taxonomy" id="516989"/>
    <lineage>
        <taxon>Eukaryota</taxon>
        <taxon>Fungi</taxon>
        <taxon>Dikarya</taxon>
        <taxon>Ascomycota</taxon>
        <taxon>Pezizomycotina</taxon>
        <taxon>Sordariomycetes</taxon>
        <taxon>Sordariomycetidae</taxon>
        <taxon>Sordariales</taxon>
        <taxon>Lasiosphaeriaceae</taxon>
        <taxon>Apodospora</taxon>
    </lineage>
</organism>
<evidence type="ECO:0000313" key="3">
    <source>
        <dbReference type="EMBL" id="KAK3326553.1"/>
    </source>
</evidence>
<feature type="compositionally biased region" description="Gly residues" evidence="1">
    <location>
        <begin position="256"/>
        <end position="268"/>
    </location>
</feature>
<dbReference type="EMBL" id="JAUEDM010000002">
    <property type="protein sequence ID" value="KAK3326553.1"/>
    <property type="molecule type" value="Genomic_DNA"/>
</dbReference>
<keyword evidence="2" id="KW-1133">Transmembrane helix</keyword>
<protein>
    <recommendedName>
        <fullName evidence="5">MARVEL domain-containing protein</fullName>
    </recommendedName>
</protein>
<feature type="transmembrane region" description="Helical" evidence="2">
    <location>
        <begin position="45"/>
        <end position="66"/>
    </location>
</feature>
<feature type="region of interest" description="Disordered" evidence="1">
    <location>
        <begin position="212"/>
        <end position="328"/>
    </location>
</feature>
<evidence type="ECO:0008006" key="5">
    <source>
        <dbReference type="Google" id="ProtNLM"/>
    </source>
</evidence>
<keyword evidence="2" id="KW-0812">Transmembrane</keyword>
<evidence type="ECO:0000313" key="4">
    <source>
        <dbReference type="Proteomes" id="UP001283341"/>
    </source>
</evidence>
<proteinExistence type="predicted"/>
<keyword evidence="4" id="KW-1185">Reference proteome</keyword>
<evidence type="ECO:0000256" key="1">
    <source>
        <dbReference type="SAM" id="MobiDB-lite"/>
    </source>
</evidence>
<reference evidence="3" key="1">
    <citation type="journal article" date="2023" name="Mol. Phylogenet. Evol.">
        <title>Genome-scale phylogeny and comparative genomics of the fungal order Sordariales.</title>
        <authorList>
            <person name="Hensen N."/>
            <person name="Bonometti L."/>
            <person name="Westerberg I."/>
            <person name="Brannstrom I.O."/>
            <person name="Guillou S."/>
            <person name="Cros-Aarteil S."/>
            <person name="Calhoun S."/>
            <person name="Haridas S."/>
            <person name="Kuo A."/>
            <person name="Mondo S."/>
            <person name="Pangilinan J."/>
            <person name="Riley R."/>
            <person name="LaButti K."/>
            <person name="Andreopoulos B."/>
            <person name="Lipzen A."/>
            <person name="Chen C."/>
            <person name="Yan M."/>
            <person name="Daum C."/>
            <person name="Ng V."/>
            <person name="Clum A."/>
            <person name="Steindorff A."/>
            <person name="Ohm R.A."/>
            <person name="Martin F."/>
            <person name="Silar P."/>
            <person name="Natvig D.O."/>
            <person name="Lalanne C."/>
            <person name="Gautier V."/>
            <person name="Ament-Velasquez S.L."/>
            <person name="Kruys A."/>
            <person name="Hutchinson M.I."/>
            <person name="Powell A.J."/>
            <person name="Barry K."/>
            <person name="Miller A.N."/>
            <person name="Grigoriev I.V."/>
            <person name="Debuchy R."/>
            <person name="Gladieux P."/>
            <person name="Hiltunen Thoren M."/>
            <person name="Johannesson H."/>
        </authorList>
    </citation>
    <scope>NUCLEOTIDE SEQUENCE</scope>
    <source>
        <strain evidence="3">CBS 118394</strain>
    </source>
</reference>
<feature type="transmembrane region" description="Helical" evidence="2">
    <location>
        <begin position="20"/>
        <end position="38"/>
    </location>
</feature>
<dbReference type="AlphaFoldDB" id="A0AAE0MCD9"/>
<accession>A0AAE0MCD9</accession>
<feature type="transmembrane region" description="Helical" evidence="2">
    <location>
        <begin position="147"/>
        <end position="166"/>
    </location>
</feature>
<dbReference type="PANTHER" id="PTHR37451">
    <property type="entry name" value="MARVEL DOMAIN"/>
    <property type="match status" value="1"/>
</dbReference>
<keyword evidence="2" id="KW-0472">Membrane</keyword>
<feature type="transmembrane region" description="Helical" evidence="2">
    <location>
        <begin position="78"/>
        <end position="99"/>
    </location>
</feature>